<accession>A0A8T2QRS9</accession>
<evidence type="ECO:0000256" key="2">
    <source>
        <dbReference type="SAM" id="Phobius"/>
    </source>
</evidence>
<proteinExistence type="predicted"/>
<reference evidence="3" key="1">
    <citation type="submission" date="2021-08" db="EMBL/GenBank/DDBJ databases">
        <title>WGS assembly of Ceratopteris richardii.</title>
        <authorList>
            <person name="Marchant D.B."/>
            <person name="Chen G."/>
            <person name="Jenkins J."/>
            <person name="Shu S."/>
            <person name="Leebens-Mack J."/>
            <person name="Grimwood J."/>
            <person name="Schmutz J."/>
            <person name="Soltis P."/>
            <person name="Soltis D."/>
            <person name="Chen Z.-H."/>
        </authorList>
    </citation>
    <scope>NUCLEOTIDE SEQUENCE</scope>
    <source>
        <strain evidence="3">Whitten #5841</strain>
        <tissue evidence="3">Leaf</tissue>
    </source>
</reference>
<organism evidence="3 4">
    <name type="scientific">Ceratopteris richardii</name>
    <name type="common">Triangle waterfern</name>
    <dbReference type="NCBI Taxonomy" id="49495"/>
    <lineage>
        <taxon>Eukaryota</taxon>
        <taxon>Viridiplantae</taxon>
        <taxon>Streptophyta</taxon>
        <taxon>Embryophyta</taxon>
        <taxon>Tracheophyta</taxon>
        <taxon>Polypodiopsida</taxon>
        <taxon>Polypodiidae</taxon>
        <taxon>Polypodiales</taxon>
        <taxon>Pteridineae</taxon>
        <taxon>Pteridaceae</taxon>
        <taxon>Parkerioideae</taxon>
        <taxon>Ceratopteris</taxon>
    </lineage>
</organism>
<dbReference type="Proteomes" id="UP000825935">
    <property type="component" value="Chromosome 33"/>
</dbReference>
<evidence type="ECO:0000313" key="4">
    <source>
        <dbReference type="Proteomes" id="UP000825935"/>
    </source>
</evidence>
<dbReference type="OrthoDB" id="1881293at2759"/>
<comment type="caution">
    <text evidence="3">The sequence shown here is derived from an EMBL/GenBank/DDBJ whole genome shotgun (WGS) entry which is preliminary data.</text>
</comment>
<feature type="region of interest" description="Disordered" evidence="1">
    <location>
        <begin position="1"/>
        <end position="27"/>
    </location>
</feature>
<keyword evidence="2" id="KW-0472">Membrane</keyword>
<name>A0A8T2QRS9_CERRI</name>
<protein>
    <submittedName>
        <fullName evidence="3">Uncharacterized protein</fullName>
    </submittedName>
</protein>
<keyword evidence="2" id="KW-1133">Transmembrane helix</keyword>
<dbReference type="EMBL" id="CM035438">
    <property type="protein sequence ID" value="KAH7286294.1"/>
    <property type="molecule type" value="Genomic_DNA"/>
</dbReference>
<dbReference type="AlphaFoldDB" id="A0A8T2QRS9"/>
<feature type="transmembrane region" description="Helical" evidence="2">
    <location>
        <begin position="170"/>
        <end position="191"/>
    </location>
</feature>
<sequence>MARGTTAGGDSTRRTRSDRRQDEGESKVGWADNVDRLLEASPVFVTALRAAFIRYQDPKSATIPPTSLLPALQLFFQRVTEDMNPTASKLFYRQVTRDDLEAISLEDPSLGIEQPVDIQEFGTITKKVGTRVLVERGKRLGLFVVGGIMAVHVVKGITKRLPIVGPAADIILSIVPTFLVGPAVGVAGALYNSGS</sequence>
<evidence type="ECO:0000256" key="1">
    <source>
        <dbReference type="SAM" id="MobiDB-lite"/>
    </source>
</evidence>
<dbReference type="OMA" id="AAFIRFQ"/>
<feature type="transmembrane region" description="Helical" evidence="2">
    <location>
        <begin position="140"/>
        <end position="158"/>
    </location>
</feature>
<keyword evidence="4" id="KW-1185">Reference proteome</keyword>
<evidence type="ECO:0000313" key="3">
    <source>
        <dbReference type="EMBL" id="KAH7286294.1"/>
    </source>
</evidence>
<gene>
    <name evidence="3" type="ORF">KP509_33G067800</name>
</gene>
<keyword evidence="2" id="KW-0812">Transmembrane</keyword>
<feature type="compositionally biased region" description="Basic and acidic residues" evidence="1">
    <location>
        <begin position="11"/>
        <end position="26"/>
    </location>
</feature>